<dbReference type="Gene3D" id="1.10.260.40">
    <property type="entry name" value="lambda repressor-like DNA-binding domains"/>
    <property type="match status" value="1"/>
</dbReference>
<dbReference type="SUPFAM" id="SSF53822">
    <property type="entry name" value="Periplasmic binding protein-like I"/>
    <property type="match status" value="1"/>
</dbReference>
<evidence type="ECO:0000256" key="2">
    <source>
        <dbReference type="ARBA" id="ARBA00023015"/>
    </source>
</evidence>
<dbReference type="STRING" id="1121322.SAMN02745136_04977"/>
<dbReference type="Pfam" id="PF00356">
    <property type="entry name" value="LacI"/>
    <property type="match status" value="1"/>
</dbReference>
<evidence type="ECO:0000256" key="3">
    <source>
        <dbReference type="ARBA" id="ARBA00023125"/>
    </source>
</evidence>
<dbReference type="SMART" id="SM00354">
    <property type="entry name" value="HTH_LACI"/>
    <property type="match status" value="1"/>
</dbReference>
<dbReference type="PANTHER" id="PTHR30146:SF148">
    <property type="entry name" value="HTH-TYPE TRANSCRIPTIONAL REPRESSOR PURR-RELATED"/>
    <property type="match status" value="1"/>
</dbReference>
<evidence type="ECO:0000256" key="4">
    <source>
        <dbReference type="ARBA" id="ARBA00023163"/>
    </source>
</evidence>
<dbReference type="Pfam" id="PF13377">
    <property type="entry name" value="Peripla_BP_3"/>
    <property type="match status" value="1"/>
</dbReference>
<dbReference type="CDD" id="cd06267">
    <property type="entry name" value="PBP1_LacI_sugar_binding-like"/>
    <property type="match status" value="1"/>
</dbReference>
<gene>
    <name evidence="6" type="ORF">SAMN02745136_04977</name>
</gene>
<dbReference type="RefSeq" id="WP_073279893.1">
    <property type="nucleotide sequence ID" value="NZ_FRAC01000034.1"/>
</dbReference>
<evidence type="ECO:0000259" key="5">
    <source>
        <dbReference type="PROSITE" id="PS50932"/>
    </source>
</evidence>
<dbReference type="GO" id="GO:0000976">
    <property type="term" value="F:transcription cis-regulatory region binding"/>
    <property type="evidence" value="ECO:0007669"/>
    <property type="project" value="TreeGrafter"/>
</dbReference>
<keyword evidence="2" id="KW-0805">Transcription regulation</keyword>
<evidence type="ECO:0000313" key="7">
    <source>
        <dbReference type="Proteomes" id="UP000184386"/>
    </source>
</evidence>
<keyword evidence="3" id="KW-0238">DNA-binding</keyword>
<sequence length="340" mass="37744">MATIKDIAKKCRVSTSTVSKALNGYRDIGAEKREEIKKAAVELGYLPPDGRRAIKSKKTYNIGVLFSTLFDYGLRNEYFAHILASFKEKAALKGYDITFIEHNMGKRRMSYLEHCRYRNFDGVFIVCADFAQTQVIELVNSPYPVVTVDQVSNEAISILSDNYDGMKQLTQYIIDCGHKRIAYIHGNISSVTHNRLVGFHNAMKENGLTIPEEYLVEGIYRNSEACEELAKDLLKLPVPPTCIIAPDDYAALGVMNGIRKLGFKVPEDISVAGYDGISVSQAIEPRLTTVKQDTDKIGSEAAKQLVSLIESPMTTSLDSVCLGVELIEGGTVKKIIDWKA</sequence>
<dbReference type="InterPro" id="IPR046335">
    <property type="entry name" value="LacI/GalR-like_sensor"/>
</dbReference>
<proteinExistence type="predicted"/>
<dbReference type="InterPro" id="IPR028082">
    <property type="entry name" value="Peripla_BP_I"/>
</dbReference>
<dbReference type="GO" id="GO:0003700">
    <property type="term" value="F:DNA-binding transcription factor activity"/>
    <property type="evidence" value="ECO:0007669"/>
    <property type="project" value="TreeGrafter"/>
</dbReference>
<feature type="domain" description="HTH lacI-type" evidence="5">
    <location>
        <begin position="2"/>
        <end position="56"/>
    </location>
</feature>
<evidence type="ECO:0000313" key="6">
    <source>
        <dbReference type="EMBL" id="SHL47538.1"/>
    </source>
</evidence>
<dbReference type="CDD" id="cd01392">
    <property type="entry name" value="HTH_LacI"/>
    <property type="match status" value="1"/>
</dbReference>
<accession>A0A1M7AXQ1</accession>
<name>A0A1M7AXQ1_9FIRM</name>
<organism evidence="6 7">
    <name type="scientific">Anaerocolumna jejuensis DSM 15929</name>
    <dbReference type="NCBI Taxonomy" id="1121322"/>
    <lineage>
        <taxon>Bacteria</taxon>
        <taxon>Bacillati</taxon>
        <taxon>Bacillota</taxon>
        <taxon>Clostridia</taxon>
        <taxon>Lachnospirales</taxon>
        <taxon>Lachnospiraceae</taxon>
        <taxon>Anaerocolumna</taxon>
    </lineage>
</organism>
<evidence type="ECO:0000256" key="1">
    <source>
        <dbReference type="ARBA" id="ARBA00022491"/>
    </source>
</evidence>
<dbReference type="InterPro" id="IPR010982">
    <property type="entry name" value="Lambda_DNA-bd_dom_sf"/>
</dbReference>
<dbReference type="Proteomes" id="UP000184386">
    <property type="component" value="Unassembled WGS sequence"/>
</dbReference>
<dbReference type="EMBL" id="FRAC01000034">
    <property type="protein sequence ID" value="SHL47538.1"/>
    <property type="molecule type" value="Genomic_DNA"/>
</dbReference>
<dbReference type="PROSITE" id="PS50932">
    <property type="entry name" value="HTH_LACI_2"/>
    <property type="match status" value="1"/>
</dbReference>
<protein>
    <submittedName>
        <fullName evidence="6">Transcriptional regulator, LacI family</fullName>
    </submittedName>
</protein>
<dbReference type="Gene3D" id="3.40.50.2300">
    <property type="match status" value="2"/>
</dbReference>
<dbReference type="InterPro" id="IPR000843">
    <property type="entry name" value="HTH_LacI"/>
</dbReference>
<keyword evidence="7" id="KW-1185">Reference proteome</keyword>
<dbReference type="AlphaFoldDB" id="A0A1M7AXQ1"/>
<keyword evidence="1" id="KW-0678">Repressor</keyword>
<dbReference type="OrthoDB" id="9789891at2"/>
<dbReference type="SUPFAM" id="SSF47413">
    <property type="entry name" value="lambda repressor-like DNA-binding domains"/>
    <property type="match status" value="1"/>
</dbReference>
<dbReference type="PANTHER" id="PTHR30146">
    <property type="entry name" value="LACI-RELATED TRANSCRIPTIONAL REPRESSOR"/>
    <property type="match status" value="1"/>
</dbReference>
<keyword evidence="4" id="KW-0804">Transcription</keyword>
<reference evidence="6 7" key="1">
    <citation type="submission" date="2016-11" db="EMBL/GenBank/DDBJ databases">
        <authorList>
            <person name="Jaros S."/>
            <person name="Januszkiewicz K."/>
            <person name="Wedrychowicz H."/>
        </authorList>
    </citation>
    <scope>NUCLEOTIDE SEQUENCE [LARGE SCALE GENOMIC DNA]</scope>
    <source>
        <strain evidence="6 7">DSM 15929</strain>
    </source>
</reference>